<keyword evidence="3" id="KW-1185">Reference proteome</keyword>
<dbReference type="EMBL" id="OW152823">
    <property type="protein sequence ID" value="CAH2039749.1"/>
    <property type="molecule type" value="Genomic_DNA"/>
</dbReference>
<feature type="non-terminal residue" evidence="2">
    <location>
        <position position="1"/>
    </location>
</feature>
<name>A0ABN8HU04_9NEOP</name>
<evidence type="ECO:0000313" key="2">
    <source>
        <dbReference type="EMBL" id="CAH2039749.1"/>
    </source>
</evidence>
<protein>
    <submittedName>
        <fullName evidence="2">Uncharacterized protein</fullName>
    </submittedName>
</protein>
<evidence type="ECO:0000313" key="3">
    <source>
        <dbReference type="Proteomes" id="UP000837857"/>
    </source>
</evidence>
<organism evidence="2 3">
    <name type="scientific">Iphiclides podalirius</name>
    <name type="common">scarce swallowtail</name>
    <dbReference type="NCBI Taxonomy" id="110791"/>
    <lineage>
        <taxon>Eukaryota</taxon>
        <taxon>Metazoa</taxon>
        <taxon>Ecdysozoa</taxon>
        <taxon>Arthropoda</taxon>
        <taxon>Hexapoda</taxon>
        <taxon>Insecta</taxon>
        <taxon>Pterygota</taxon>
        <taxon>Neoptera</taxon>
        <taxon>Endopterygota</taxon>
        <taxon>Lepidoptera</taxon>
        <taxon>Glossata</taxon>
        <taxon>Ditrysia</taxon>
        <taxon>Papilionoidea</taxon>
        <taxon>Papilionidae</taxon>
        <taxon>Papilioninae</taxon>
        <taxon>Iphiclides</taxon>
    </lineage>
</organism>
<accession>A0ABN8HU04</accession>
<gene>
    <name evidence="2" type="ORF">IPOD504_LOCUS1947</name>
</gene>
<feature type="region of interest" description="Disordered" evidence="1">
    <location>
        <begin position="1"/>
        <end position="21"/>
    </location>
</feature>
<reference evidence="2" key="1">
    <citation type="submission" date="2022-03" db="EMBL/GenBank/DDBJ databases">
        <authorList>
            <person name="Martin H S."/>
        </authorList>
    </citation>
    <scope>NUCLEOTIDE SEQUENCE</scope>
</reference>
<evidence type="ECO:0000256" key="1">
    <source>
        <dbReference type="SAM" id="MobiDB-lite"/>
    </source>
</evidence>
<dbReference type="Proteomes" id="UP000837857">
    <property type="component" value="Chromosome 11"/>
</dbReference>
<proteinExistence type="predicted"/>
<sequence>MEPASLDVGKSVRSPGQHRAARVRHCPPLGADFKASSTIMMLNPSDGNPPFCLRPRLFRNATSGLGGLPAFARGKNIRILNSITKEAPTRGVPLHPRLHQKGCMTTQFLLVIKTAADGGWGEEEC</sequence>